<feature type="region of interest" description="Disordered" evidence="1">
    <location>
        <begin position="172"/>
        <end position="230"/>
    </location>
</feature>
<dbReference type="Gene3D" id="2.60.40.420">
    <property type="entry name" value="Cupredoxins - blue copper proteins"/>
    <property type="match status" value="1"/>
</dbReference>
<evidence type="ECO:0000256" key="2">
    <source>
        <dbReference type="SAM" id="Phobius"/>
    </source>
</evidence>
<feature type="compositionally biased region" description="Polar residues" evidence="1">
    <location>
        <begin position="221"/>
        <end position="230"/>
    </location>
</feature>
<organism evidence="4 5">
    <name type="scientific">Periconia macrospinosa</name>
    <dbReference type="NCBI Taxonomy" id="97972"/>
    <lineage>
        <taxon>Eukaryota</taxon>
        <taxon>Fungi</taxon>
        <taxon>Dikarya</taxon>
        <taxon>Ascomycota</taxon>
        <taxon>Pezizomycotina</taxon>
        <taxon>Dothideomycetes</taxon>
        <taxon>Pleosporomycetidae</taxon>
        <taxon>Pleosporales</taxon>
        <taxon>Massarineae</taxon>
        <taxon>Periconiaceae</taxon>
        <taxon>Periconia</taxon>
    </lineage>
</organism>
<gene>
    <name evidence="4" type="ORF">DM02DRAFT_731289</name>
</gene>
<feature type="compositionally biased region" description="Low complexity" evidence="1">
    <location>
        <begin position="192"/>
        <end position="220"/>
    </location>
</feature>
<evidence type="ECO:0000313" key="5">
    <source>
        <dbReference type="Proteomes" id="UP000244855"/>
    </source>
</evidence>
<keyword evidence="2" id="KW-0812">Transmembrane</keyword>
<dbReference type="AlphaFoldDB" id="A0A2V1DGK9"/>
<feature type="signal peptide" evidence="3">
    <location>
        <begin position="1"/>
        <end position="24"/>
    </location>
</feature>
<dbReference type="SUPFAM" id="SSF49503">
    <property type="entry name" value="Cupredoxins"/>
    <property type="match status" value="1"/>
</dbReference>
<dbReference type="PANTHER" id="PTHR34883">
    <property type="entry name" value="SERINE-RICH PROTEIN, PUTATIVE-RELATED-RELATED"/>
    <property type="match status" value="1"/>
</dbReference>
<sequence length="394" mass="41823">MEFSVGVFGTLSTISVYFLAFTAAQVPTITPSPTASSSSAARTHTISVGIDHKFKPEVTQTEPGDLIEFAFFPPNHSVVRAEYENPCIPYEMTGKGKTGFFSGFHPVDAFLNNPPTWTLRINDTNPIFAYCSAPGSCIKYGMVAVINPVRLSFHNFLFHKMNSTTSLEKQKQLAKDSSYMLQPGEPFPPESPSSSSSSSTASATSSSSSRPSSSETAAAAVSQSPKSSPTLSKGAIAGIAVAAASILILAAALFFFIGHSRTLKDQIKRTSTAAPQTPSMYQHPSFLGAPPSDIANSCNSAAVGPPGNIPHDNTVGMLPPMLGMAGGLAEEPKAEYYVVDEGVRDGTTNHPPRAGSETGYGINLNAPRRHPSLAVNPNNPREMEANDGRYNNWT</sequence>
<feature type="region of interest" description="Disordered" evidence="1">
    <location>
        <begin position="346"/>
        <end position="394"/>
    </location>
</feature>
<dbReference type="InterPro" id="IPR052953">
    <property type="entry name" value="Ser-rich/MCO-related"/>
</dbReference>
<feature type="chain" id="PRO_5015869783" description="Cupredoxin" evidence="3">
    <location>
        <begin position="25"/>
        <end position="394"/>
    </location>
</feature>
<accession>A0A2V1DGK9</accession>
<dbReference type="Proteomes" id="UP000244855">
    <property type="component" value="Unassembled WGS sequence"/>
</dbReference>
<keyword evidence="3" id="KW-0732">Signal</keyword>
<evidence type="ECO:0000256" key="3">
    <source>
        <dbReference type="SAM" id="SignalP"/>
    </source>
</evidence>
<protein>
    <recommendedName>
        <fullName evidence="6">Cupredoxin</fullName>
    </recommendedName>
</protein>
<evidence type="ECO:0000256" key="1">
    <source>
        <dbReference type="SAM" id="MobiDB-lite"/>
    </source>
</evidence>
<keyword evidence="2" id="KW-0472">Membrane</keyword>
<feature type="transmembrane region" description="Helical" evidence="2">
    <location>
        <begin position="235"/>
        <end position="258"/>
    </location>
</feature>
<dbReference type="STRING" id="97972.A0A2V1DGK9"/>
<evidence type="ECO:0000313" key="4">
    <source>
        <dbReference type="EMBL" id="PVH96339.1"/>
    </source>
</evidence>
<name>A0A2V1DGK9_9PLEO</name>
<evidence type="ECO:0008006" key="6">
    <source>
        <dbReference type="Google" id="ProtNLM"/>
    </source>
</evidence>
<dbReference type="EMBL" id="KZ805467">
    <property type="protein sequence ID" value="PVH96339.1"/>
    <property type="molecule type" value="Genomic_DNA"/>
</dbReference>
<keyword evidence="2" id="KW-1133">Transmembrane helix</keyword>
<dbReference type="OrthoDB" id="2331100at2759"/>
<reference evidence="4 5" key="1">
    <citation type="journal article" date="2018" name="Sci. Rep.">
        <title>Comparative genomics provides insights into the lifestyle and reveals functional heterogeneity of dark septate endophytic fungi.</title>
        <authorList>
            <person name="Knapp D.G."/>
            <person name="Nemeth J.B."/>
            <person name="Barry K."/>
            <person name="Hainaut M."/>
            <person name="Henrissat B."/>
            <person name="Johnson J."/>
            <person name="Kuo A."/>
            <person name="Lim J.H.P."/>
            <person name="Lipzen A."/>
            <person name="Nolan M."/>
            <person name="Ohm R.A."/>
            <person name="Tamas L."/>
            <person name="Grigoriev I.V."/>
            <person name="Spatafora J.W."/>
            <person name="Nagy L.G."/>
            <person name="Kovacs G.M."/>
        </authorList>
    </citation>
    <scope>NUCLEOTIDE SEQUENCE [LARGE SCALE GENOMIC DNA]</scope>
    <source>
        <strain evidence="4 5">DSE2036</strain>
    </source>
</reference>
<dbReference type="PANTHER" id="PTHR34883:SF19">
    <property type="entry name" value="EXTRACELLULAR SERINE-RICH PROTEIN"/>
    <property type="match status" value="1"/>
</dbReference>
<keyword evidence="5" id="KW-1185">Reference proteome</keyword>
<proteinExistence type="predicted"/>
<dbReference type="InterPro" id="IPR008972">
    <property type="entry name" value="Cupredoxin"/>
</dbReference>